<dbReference type="Gene3D" id="3.40.50.2300">
    <property type="match status" value="1"/>
</dbReference>
<keyword evidence="1" id="KW-0597">Phosphoprotein</keyword>
<dbReference type="PANTHER" id="PTHR44520">
    <property type="entry name" value="RESPONSE REGULATOR RCP1-RELATED"/>
    <property type="match status" value="1"/>
</dbReference>
<dbReference type="Proteomes" id="UP000294498">
    <property type="component" value="Unassembled WGS sequence"/>
</dbReference>
<dbReference type="AlphaFoldDB" id="A0A4R8DS83"/>
<dbReference type="Pfam" id="PF00072">
    <property type="entry name" value="Response_reg"/>
    <property type="match status" value="1"/>
</dbReference>
<dbReference type="OrthoDB" id="1121174at2"/>
<evidence type="ECO:0000259" key="2">
    <source>
        <dbReference type="PROSITE" id="PS50110"/>
    </source>
</evidence>
<dbReference type="InterPro" id="IPR052893">
    <property type="entry name" value="TCS_response_regulator"/>
</dbReference>
<proteinExistence type="predicted"/>
<dbReference type="EMBL" id="SODV01000001">
    <property type="protein sequence ID" value="TDX00716.1"/>
    <property type="molecule type" value="Genomic_DNA"/>
</dbReference>
<evidence type="ECO:0000313" key="3">
    <source>
        <dbReference type="EMBL" id="TDX00716.1"/>
    </source>
</evidence>
<protein>
    <submittedName>
        <fullName evidence="3">Response regulator receiver domain-containing protein</fullName>
    </submittedName>
</protein>
<gene>
    <name evidence="3" type="ORF">EDB95_1742</name>
</gene>
<keyword evidence="4" id="KW-1185">Reference proteome</keyword>
<evidence type="ECO:0000313" key="4">
    <source>
        <dbReference type="Proteomes" id="UP000294498"/>
    </source>
</evidence>
<feature type="domain" description="Response regulatory" evidence="2">
    <location>
        <begin position="6"/>
        <end position="133"/>
    </location>
</feature>
<dbReference type="GO" id="GO:0000160">
    <property type="term" value="P:phosphorelay signal transduction system"/>
    <property type="evidence" value="ECO:0007669"/>
    <property type="project" value="InterPro"/>
</dbReference>
<feature type="modified residue" description="4-aspartylphosphate" evidence="1">
    <location>
        <position position="63"/>
    </location>
</feature>
<sequence length="138" mass="15843">MQNKIQIAIIDDDKIFQLITNKTLNTIDLVGHIWQFYNGEEALMYLQDHAAQPDALPDIILLDINMPVVDGWTFLKDYFPLHSQLSKPISIHMVSSSIDPKDIERATGTPLVQEYIIKPITKDKILDVIRQKMEQLEA</sequence>
<accession>A0A4R8DS83</accession>
<comment type="caution">
    <text evidence="3">The sequence shown here is derived from an EMBL/GenBank/DDBJ whole genome shotgun (WGS) entry which is preliminary data.</text>
</comment>
<dbReference type="PROSITE" id="PS50110">
    <property type="entry name" value="RESPONSE_REGULATORY"/>
    <property type="match status" value="1"/>
</dbReference>
<evidence type="ECO:0000256" key="1">
    <source>
        <dbReference type="PROSITE-ProRule" id="PRU00169"/>
    </source>
</evidence>
<reference evidence="3 4" key="1">
    <citation type="submission" date="2019-03" db="EMBL/GenBank/DDBJ databases">
        <title>Genomic Encyclopedia of Type Strains, Phase IV (KMG-IV): sequencing the most valuable type-strain genomes for metagenomic binning, comparative biology and taxonomic classification.</title>
        <authorList>
            <person name="Goeker M."/>
        </authorList>
    </citation>
    <scope>NUCLEOTIDE SEQUENCE [LARGE SCALE GENOMIC DNA]</scope>
    <source>
        <strain evidence="3 4">DSM 100059</strain>
    </source>
</reference>
<dbReference type="RefSeq" id="WP_133992630.1">
    <property type="nucleotide sequence ID" value="NZ_SODV01000001.1"/>
</dbReference>
<organism evidence="3 4">
    <name type="scientific">Dinghuibacter silviterrae</name>
    <dbReference type="NCBI Taxonomy" id="1539049"/>
    <lineage>
        <taxon>Bacteria</taxon>
        <taxon>Pseudomonadati</taxon>
        <taxon>Bacteroidota</taxon>
        <taxon>Chitinophagia</taxon>
        <taxon>Chitinophagales</taxon>
        <taxon>Chitinophagaceae</taxon>
        <taxon>Dinghuibacter</taxon>
    </lineage>
</organism>
<dbReference type="SUPFAM" id="SSF52172">
    <property type="entry name" value="CheY-like"/>
    <property type="match status" value="1"/>
</dbReference>
<dbReference type="InterPro" id="IPR001789">
    <property type="entry name" value="Sig_transdc_resp-reg_receiver"/>
</dbReference>
<dbReference type="SMART" id="SM00448">
    <property type="entry name" value="REC"/>
    <property type="match status" value="1"/>
</dbReference>
<dbReference type="InterPro" id="IPR011006">
    <property type="entry name" value="CheY-like_superfamily"/>
</dbReference>
<dbReference type="PANTHER" id="PTHR44520:SF2">
    <property type="entry name" value="RESPONSE REGULATOR RCP1"/>
    <property type="match status" value="1"/>
</dbReference>
<name>A0A4R8DS83_9BACT</name>